<evidence type="ECO:0000256" key="1">
    <source>
        <dbReference type="SAM" id="MobiDB-lite"/>
    </source>
</evidence>
<gene>
    <name evidence="2" type="ORF">KOR42_38130</name>
</gene>
<dbReference type="InterPro" id="IPR005500">
    <property type="entry name" value="DUF309"/>
</dbReference>
<name>A0A5C5WIM2_9PLAN</name>
<dbReference type="AlphaFoldDB" id="A0A5C5WIM2"/>
<dbReference type="Pfam" id="PF03745">
    <property type="entry name" value="DUF309"/>
    <property type="match status" value="1"/>
</dbReference>
<dbReference type="Proteomes" id="UP000317243">
    <property type="component" value="Unassembled WGS sequence"/>
</dbReference>
<keyword evidence="3" id="KW-1185">Reference proteome</keyword>
<evidence type="ECO:0000313" key="2">
    <source>
        <dbReference type="EMBL" id="TWT49861.1"/>
    </source>
</evidence>
<proteinExistence type="predicted"/>
<dbReference type="EMBL" id="SIHI01000017">
    <property type="protein sequence ID" value="TWT49861.1"/>
    <property type="molecule type" value="Genomic_DNA"/>
</dbReference>
<dbReference type="InterPro" id="IPR023203">
    <property type="entry name" value="TTHA0068_sf"/>
</dbReference>
<evidence type="ECO:0000313" key="3">
    <source>
        <dbReference type="Proteomes" id="UP000317243"/>
    </source>
</evidence>
<accession>A0A5C5WIM2</accession>
<feature type="region of interest" description="Disordered" evidence="1">
    <location>
        <begin position="18"/>
        <end position="50"/>
    </location>
</feature>
<dbReference type="OrthoDB" id="9799942at2"/>
<dbReference type="SUPFAM" id="SSF140663">
    <property type="entry name" value="TTHA0068-like"/>
    <property type="match status" value="1"/>
</dbReference>
<evidence type="ECO:0008006" key="4">
    <source>
        <dbReference type="Google" id="ProtNLM"/>
    </source>
</evidence>
<comment type="caution">
    <text evidence="2">The sequence shown here is derived from an EMBL/GenBank/DDBJ whole genome shotgun (WGS) entry which is preliminary data.</text>
</comment>
<organism evidence="2 3">
    <name type="scientific">Thalassoglobus neptunius</name>
    <dbReference type="NCBI Taxonomy" id="1938619"/>
    <lineage>
        <taxon>Bacteria</taxon>
        <taxon>Pseudomonadati</taxon>
        <taxon>Planctomycetota</taxon>
        <taxon>Planctomycetia</taxon>
        <taxon>Planctomycetales</taxon>
        <taxon>Planctomycetaceae</taxon>
        <taxon>Thalassoglobus</taxon>
    </lineage>
</organism>
<sequence>MTSTTKFIRLLPSTELPRYTHVPGSGTPHPYRDPRGHSYNRRPQPPKALKEERWSENRNYLIGLDYFNLGFYWEANDEWERLMRATGADSLTGLFLKGMVKMAAAGIKVREESIHGVRRHAASAGEVFADVAAESDRDRYCGLDFTLLQFAADRAAQLAYPTDLEVGRPLRVFPFVLTPEPIPLQ</sequence>
<reference evidence="2 3" key="1">
    <citation type="submission" date="2019-02" db="EMBL/GenBank/DDBJ databases">
        <title>Deep-cultivation of Planctomycetes and their phenomic and genomic characterization uncovers novel biology.</title>
        <authorList>
            <person name="Wiegand S."/>
            <person name="Jogler M."/>
            <person name="Boedeker C."/>
            <person name="Pinto D."/>
            <person name="Vollmers J."/>
            <person name="Rivas-Marin E."/>
            <person name="Kohn T."/>
            <person name="Peeters S.H."/>
            <person name="Heuer A."/>
            <person name="Rast P."/>
            <person name="Oberbeckmann S."/>
            <person name="Bunk B."/>
            <person name="Jeske O."/>
            <person name="Meyerdierks A."/>
            <person name="Storesund J.E."/>
            <person name="Kallscheuer N."/>
            <person name="Luecker S."/>
            <person name="Lage O.M."/>
            <person name="Pohl T."/>
            <person name="Merkel B.J."/>
            <person name="Hornburger P."/>
            <person name="Mueller R.-W."/>
            <person name="Bruemmer F."/>
            <person name="Labrenz M."/>
            <person name="Spormann A.M."/>
            <person name="Op Den Camp H."/>
            <person name="Overmann J."/>
            <person name="Amann R."/>
            <person name="Jetten M.S.M."/>
            <person name="Mascher T."/>
            <person name="Medema M.H."/>
            <person name="Devos D.P."/>
            <person name="Kaster A.-K."/>
            <person name="Ovreas L."/>
            <person name="Rohde M."/>
            <person name="Galperin M.Y."/>
            <person name="Jogler C."/>
        </authorList>
    </citation>
    <scope>NUCLEOTIDE SEQUENCE [LARGE SCALE GENOMIC DNA]</scope>
    <source>
        <strain evidence="2 3">KOR42</strain>
    </source>
</reference>
<dbReference type="RefSeq" id="WP_146511242.1">
    <property type="nucleotide sequence ID" value="NZ_SIHI01000017.1"/>
</dbReference>
<protein>
    <recommendedName>
        <fullName evidence="4">DUF309 domain-containing protein</fullName>
    </recommendedName>
</protein>
<dbReference type="Gene3D" id="1.10.3450.10">
    <property type="entry name" value="TTHA0068-like"/>
    <property type="match status" value="1"/>
</dbReference>